<evidence type="ECO:0000313" key="1">
    <source>
        <dbReference type="EMBL" id="KAJ7988149.1"/>
    </source>
</evidence>
<comment type="caution">
    <text evidence="1">The sequence shown here is derived from an EMBL/GenBank/DDBJ whole genome shotgun (WGS) entry which is preliminary data.</text>
</comment>
<gene>
    <name evidence="1" type="ORF">DPEC_G00320620</name>
</gene>
<keyword evidence="2" id="KW-1185">Reference proteome</keyword>
<organism evidence="1 2">
    <name type="scientific">Dallia pectoralis</name>
    <name type="common">Alaska blackfish</name>
    <dbReference type="NCBI Taxonomy" id="75939"/>
    <lineage>
        <taxon>Eukaryota</taxon>
        <taxon>Metazoa</taxon>
        <taxon>Chordata</taxon>
        <taxon>Craniata</taxon>
        <taxon>Vertebrata</taxon>
        <taxon>Euteleostomi</taxon>
        <taxon>Actinopterygii</taxon>
        <taxon>Neopterygii</taxon>
        <taxon>Teleostei</taxon>
        <taxon>Protacanthopterygii</taxon>
        <taxon>Esociformes</taxon>
        <taxon>Umbridae</taxon>
        <taxon>Dallia</taxon>
    </lineage>
</organism>
<proteinExistence type="predicted"/>
<dbReference type="EMBL" id="CM055758">
    <property type="protein sequence ID" value="KAJ7988149.1"/>
    <property type="molecule type" value="Genomic_DNA"/>
</dbReference>
<name>A0ACC2F9X5_DALPE</name>
<protein>
    <submittedName>
        <fullName evidence="1">Uncharacterized protein</fullName>
    </submittedName>
</protein>
<dbReference type="Proteomes" id="UP001157502">
    <property type="component" value="Chromosome 31"/>
</dbReference>
<evidence type="ECO:0000313" key="2">
    <source>
        <dbReference type="Proteomes" id="UP001157502"/>
    </source>
</evidence>
<reference evidence="1" key="1">
    <citation type="submission" date="2021-05" db="EMBL/GenBank/DDBJ databases">
        <authorList>
            <person name="Pan Q."/>
            <person name="Jouanno E."/>
            <person name="Zahm M."/>
            <person name="Klopp C."/>
            <person name="Cabau C."/>
            <person name="Louis A."/>
            <person name="Berthelot C."/>
            <person name="Parey E."/>
            <person name="Roest Crollius H."/>
            <person name="Montfort J."/>
            <person name="Robinson-Rechavi M."/>
            <person name="Bouchez O."/>
            <person name="Lampietro C."/>
            <person name="Lopez Roques C."/>
            <person name="Donnadieu C."/>
            <person name="Postlethwait J."/>
            <person name="Bobe J."/>
            <person name="Dillon D."/>
            <person name="Chandos A."/>
            <person name="von Hippel F."/>
            <person name="Guiguen Y."/>
        </authorList>
    </citation>
    <scope>NUCLEOTIDE SEQUENCE</scope>
    <source>
        <strain evidence="1">YG-Jan2019</strain>
    </source>
</reference>
<accession>A0ACC2F9X5</accession>
<sequence>MSLGRLRNSMESDPRLWQLWPQRQRWIHMTLRVKSCRPSGHRNRRRTVRVTEGAQHRPSAHEPQERGRYRRAVEHPRNVMRTALRGRIVRWHVFPFCKRNDPRQHASTLTQSHNRQACFSILA</sequence>